<proteinExistence type="predicted"/>
<sequence>KNIETGVIRQWGFIDVGDNSYTTVNLPIAFPSSFLALTVTPAMPGAFTGADVCGAGGKIINNSSFGCGMSSSISIPWSGVYFEAIGV</sequence>
<feature type="non-terminal residue" evidence="2">
    <location>
        <position position="1"/>
    </location>
</feature>
<dbReference type="EMBL" id="JAODZM010000077">
    <property type="protein sequence ID" value="MDH0198927.1"/>
    <property type="molecule type" value="Genomic_DNA"/>
</dbReference>
<evidence type="ECO:0000313" key="3">
    <source>
        <dbReference type="Proteomes" id="UP001158360"/>
    </source>
</evidence>
<organism evidence="2 3">
    <name type="scientific">Enterobacter cloacae</name>
    <dbReference type="NCBI Taxonomy" id="550"/>
    <lineage>
        <taxon>Bacteria</taxon>
        <taxon>Pseudomonadati</taxon>
        <taxon>Pseudomonadota</taxon>
        <taxon>Gammaproteobacteria</taxon>
        <taxon>Enterobacterales</taxon>
        <taxon>Enterobacteriaceae</taxon>
        <taxon>Enterobacter</taxon>
        <taxon>Enterobacter cloacae complex</taxon>
    </lineage>
</organism>
<dbReference type="InterPro" id="IPR054075">
    <property type="entry name" value="Gp53-like_C"/>
</dbReference>
<dbReference type="RefSeq" id="WP_280021453.1">
    <property type="nucleotide sequence ID" value="NZ_JAODZM010000077.1"/>
</dbReference>
<name>A0AAW6SEH8_ENTCL</name>
<accession>A0AAW6SEH8</accession>
<protein>
    <recommendedName>
        <fullName evidence="1">Putative tail fiber protein gp53-like C-terminal domain-containing protein</fullName>
    </recommendedName>
</protein>
<dbReference type="AlphaFoldDB" id="A0AAW6SEH8"/>
<dbReference type="Proteomes" id="UP001158360">
    <property type="component" value="Unassembled WGS sequence"/>
</dbReference>
<comment type="caution">
    <text evidence="2">The sequence shown here is derived from an EMBL/GenBank/DDBJ whole genome shotgun (WGS) entry which is preliminary data.</text>
</comment>
<evidence type="ECO:0000259" key="1">
    <source>
        <dbReference type="Pfam" id="PF21882"/>
    </source>
</evidence>
<gene>
    <name evidence="2" type="ORF">N7383_25225</name>
</gene>
<feature type="domain" description="Putative tail fiber protein gp53-like C-terminal" evidence="1">
    <location>
        <begin position="4"/>
        <end position="86"/>
    </location>
</feature>
<evidence type="ECO:0000313" key="2">
    <source>
        <dbReference type="EMBL" id="MDH0198927.1"/>
    </source>
</evidence>
<reference evidence="2" key="1">
    <citation type="submission" date="2022-09" db="EMBL/GenBank/DDBJ databases">
        <title>Intensive care unit water sources are persistently colonized with multi-drug resistant bacteria and are the site of extensive horizontal gene transfer of antibiotic resistance genes.</title>
        <authorList>
            <person name="Diorio-Toth L."/>
        </authorList>
    </citation>
    <scope>NUCLEOTIDE SEQUENCE</scope>
    <source>
        <strain evidence="2">GD04139</strain>
    </source>
</reference>
<dbReference type="Gene3D" id="2.60.40.3940">
    <property type="match status" value="1"/>
</dbReference>
<dbReference type="Pfam" id="PF21882">
    <property type="entry name" value="Gp53-like_C"/>
    <property type="match status" value="1"/>
</dbReference>